<dbReference type="PANTHER" id="PTHR30055">
    <property type="entry name" value="HTH-TYPE TRANSCRIPTIONAL REGULATOR RUTR"/>
    <property type="match status" value="1"/>
</dbReference>
<dbReference type="Proteomes" id="UP001589647">
    <property type="component" value="Unassembled WGS sequence"/>
</dbReference>
<dbReference type="Gene3D" id="1.10.357.10">
    <property type="entry name" value="Tetracycline Repressor, domain 2"/>
    <property type="match status" value="1"/>
</dbReference>
<evidence type="ECO:0000256" key="2">
    <source>
        <dbReference type="ARBA" id="ARBA00023125"/>
    </source>
</evidence>
<keyword evidence="2 4" id="KW-0238">DNA-binding</keyword>
<reference evidence="6 7" key="1">
    <citation type="submission" date="2024-09" db="EMBL/GenBank/DDBJ databases">
        <authorList>
            <person name="Sun Q."/>
            <person name="Mori K."/>
        </authorList>
    </citation>
    <scope>NUCLEOTIDE SEQUENCE [LARGE SCALE GENOMIC DNA]</scope>
    <source>
        <strain evidence="6 7">CCM 3426</strain>
    </source>
</reference>
<name>A0ABV5IXP7_9ACTN</name>
<keyword evidence="3" id="KW-0804">Transcription</keyword>
<protein>
    <submittedName>
        <fullName evidence="6">TetR/AcrR family transcriptional regulator</fullName>
    </submittedName>
</protein>
<evidence type="ECO:0000259" key="5">
    <source>
        <dbReference type="PROSITE" id="PS50977"/>
    </source>
</evidence>
<comment type="caution">
    <text evidence="6">The sequence shown here is derived from an EMBL/GenBank/DDBJ whole genome shotgun (WGS) entry which is preliminary data.</text>
</comment>
<evidence type="ECO:0000256" key="1">
    <source>
        <dbReference type="ARBA" id="ARBA00023015"/>
    </source>
</evidence>
<keyword evidence="1" id="KW-0805">Transcription regulation</keyword>
<dbReference type="RefSeq" id="WP_189653183.1">
    <property type="nucleotide sequence ID" value="NZ_BMRC01000037.1"/>
</dbReference>
<feature type="DNA-binding region" description="H-T-H motif" evidence="4">
    <location>
        <begin position="24"/>
        <end position="43"/>
    </location>
</feature>
<dbReference type="PRINTS" id="PR00455">
    <property type="entry name" value="HTHTETR"/>
</dbReference>
<accession>A0ABV5IXP7</accession>
<keyword evidence="7" id="KW-1185">Reference proteome</keyword>
<sequence>MLTRHKILEAGLEVLEKDGAHGISMRKLAKRLDVTATAIYHYFDGRESLLEAIVDEVCSKIVSQAPREGGWREQLRGLMISMVSQSLEHPRASVWSITTYARRAPVMSLQEAIFGILLEAGFPPDRADHVKGAVLRVCVGHLVLHEAAARDWAELPADKYPHFHAVEAARLQADQVEHFKFALDAVLAGLPEPDQGDDPTA</sequence>
<organism evidence="6 7">
    <name type="scientific">Nonomuraea spiralis</name>
    <dbReference type="NCBI Taxonomy" id="46182"/>
    <lineage>
        <taxon>Bacteria</taxon>
        <taxon>Bacillati</taxon>
        <taxon>Actinomycetota</taxon>
        <taxon>Actinomycetes</taxon>
        <taxon>Streptosporangiales</taxon>
        <taxon>Streptosporangiaceae</taxon>
        <taxon>Nonomuraea</taxon>
    </lineage>
</organism>
<evidence type="ECO:0000256" key="3">
    <source>
        <dbReference type="ARBA" id="ARBA00023163"/>
    </source>
</evidence>
<evidence type="ECO:0000313" key="7">
    <source>
        <dbReference type="Proteomes" id="UP001589647"/>
    </source>
</evidence>
<dbReference type="SUPFAM" id="SSF46689">
    <property type="entry name" value="Homeodomain-like"/>
    <property type="match status" value="1"/>
</dbReference>
<dbReference type="InterPro" id="IPR001647">
    <property type="entry name" value="HTH_TetR"/>
</dbReference>
<dbReference type="PROSITE" id="PS50977">
    <property type="entry name" value="HTH_TETR_2"/>
    <property type="match status" value="1"/>
</dbReference>
<dbReference type="InterPro" id="IPR036271">
    <property type="entry name" value="Tet_transcr_reg_TetR-rel_C_sf"/>
</dbReference>
<feature type="domain" description="HTH tetR-type" evidence="5">
    <location>
        <begin position="1"/>
        <end position="61"/>
    </location>
</feature>
<dbReference type="Pfam" id="PF00440">
    <property type="entry name" value="TetR_N"/>
    <property type="match status" value="1"/>
</dbReference>
<proteinExistence type="predicted"/>
<dbReference type="SUPFAM" id="SSF48498">
    <property type="entry name" value="Tetracyclin repressor-like, C-terminal domain"/>
    <property type="match status" value="1"/>
</dbReference>
<dbReference type="EMBL" id="JBHMEI010000102">
    <property type="protein sequence ID" value="MFB9209346.1"/>
    <property type="molecule type" value="Genomic_DNA"/>
</dbReference>
<dbReference type="InterPro" id="IPR050109">
    <property type="entry name" value="HTH-type_TetR-like_transc_reg"/>
</dbReference>
<dbReference type="InterPro" id="IPR009057">
    <property type="entry name" value="Homeodomain-like_sf"/>
</dbReference>
<gene>
    <name evidence="6" type="ORF">ACFFV7_49755</name>
</gene>
<dbReference type="PANTHER" id="PTHR30055:SF151">
    <property type="entry name" value="TRANSCRIPTIONAL REGULATORY PROTEIN"/>
    <property type="match status" value="1"/>
</dbReference>
<evidence type="ECO:0000256" key="4">
    <source>
        <dbReference type="PROSITE-ProRule" id="PRU00335"/>
    </source>
</evidence>
<evidence type="ECO:0000313" key="6">
    <source>
        <dbReference type="EMBL" id="MFB9209346.1"/>
    </source>
</evidence>